<dbReference type="InterPro" id="IPR010653">
    <property type="entry name" value="NlpB/DapX"/>
</dbReference>
<dbReference type="EMBL" id="RPOK01000002">
    <property type="protein sequence ID" value="RPJ67459.1"/>
    <property type="molecule type" value="Genomic_DNA"/>
</dbReference>
<evidence type="ECO:0000256" key="6">
    <source>
        <dbReference type="HAMAP-Rule" id="MF_00924"/>
    </source>
</evidence>
<comment type="function">
    <text evidence="6">Part of the outer membrane protein assembly complex, which is involved in assembly and insertion of beta-barrel proteins into the outer membrane.</text>
</comment>
<dbReference type="InterPro" id="IPR042268">
    <property type="entry name" value="BamC_C"/>
</dbReference>
<dbReference type="PROSITE" id="PS51257">
    <property type="entry name" value="PROKAR_LIPOPROTEIN"/>
    <property type="match status" value="1"/>
</dbReference>
<dbReference type="Pfam" id="PF06804">
    <property type="entry name" value="Lipoprotein_18"/>
    <property type="match status" value="1"/>
</dbReference>
<evidence type="ECO:0000313" key="7">
    <source>
        <dbReference type="EMBL" id="RPJ67459.1"/>
    </source>
</evidence>
<keyword evidence="1 6" id="KW-0732">Signal</keyword>
<keyword evidence="2 6" id="KW-0472">Membrane</keyword>
<dbReference type="OrthoDB" id="5598420at2"/>
<comment type="subunit">
    <text evidence="6">Part of the Bam complex.</text>
</comment>
<evidence type="ECO:0000313" key="8">
    <source>
        <dbReference type="Proteomes" id="UP000275281"/>
    </source>
</evidence>
<sequence>MKTKLGVLLGVGVIALGGCSTIEDRQRASGNFNYVDASVQTPVSVPEGLDSPTYSDEYNIPEIGSSAPSNLYGKKLIIASPALVLPLVTGSHIEEGNKSATVNFDQIDDSTPLDKTVWNTLISFLEQNSIGVESFEPEEGTLITDWMLIKQEEDSSWYSWSTTKSETGRRFEFKLDVAPHGRTASLNVALKDYIKKVDDSVVASIEDVQKRAEEVDILNQVIGHYDYQIGLENSKRRQQIRQGLTVEMGFNADGDPAFIIDGKYDIAWPRLQLVLRKLGFNVKDLDKSNGLLFVTYGGEEGSWWTTLFSSDDELLDEGDYRLKVSSVGAKTSLTFMDDESSPFAANQVADLYAVFSDAMSQDDLDI</sequence>
<evidence type="ECO:0000256" key="4">
    <source>
        <dbReference type="ARBA" id="ARBA00023237"/>
    </source>
</evidence>
<evidence type="ECO:0000256" key="1">
    <source>
        <dbReference type="ARBA" id="ARBA00022729"/>
    </source>
</evidence>
<dbReference type="AlphaFoldDB" id="A0A3N5Y8M1"/>
<dbReference type="Proteomes" id="UP000275281">
    <property type="component" value="Unassembled WGS sequence"/>
</dbReference>
<gene>
    <name evidence="6 7" type="primary">bamC</name>
    <name evidence="7" type="ORF">DRW07_08035</name>
</gene>
<comment type="similarity">
    <text evidence="6">Belongs to the BamC family.</text>
</comment>
<dbReference type="GO" id="GO:0051205">
    <property type="term" value="P:protein insertion into membrane"/>
    <property type="evidence" value="ECO:0007669"/>
    <property type="project" value="UniProtKB-UniRule"/>
</dbReference>
<dbReference type="GO" id="GO:0009279">
    <property type="term" value="C:cell outer membrane"/>
    <property type="evidence" value="ECO:0007669"/>
    <property type="project" value="UniProtKB-SubCell"/>
</dbReference>
<dbReference type="RefSeq" id="WP_124027359.1">
    <property type="nucleotide sequence ID" value="NZ_JBHRSN010000015.1"/>
</dbReference>
<evidence type="ECO:0000256" key="5">
    <source>
        <dbReference type="ARBA" id="ARBA00023288"/>
    </source>
</evidence>
<keyword evidence="8" id="KW-1185">Reference proteome</keyword>
<dbReference type="Gene3D" id="3.30.310.170">
    <property type="entry name" value="Outer membrane protein assembly factor BamC"/>
    <property type="match status" value="1"/>
</dbReference>
<keyword evidence="5 6" id="KW-0449">Lipoprotein</keyword>
<dbReference type="HAMAP" id="MF_00924">
    <property type="entry name" value="OM_assembly_BamC"/>
    <property type="match status" value="1"/>
</dbReference>
<organism evidence="7 8">
    <name type="scientific">Alteromonas sediminis</name>
    <dbReference type="NCBI Taxonomy" id="2259342"/>
    <lineage>
        <taxon>Bacteria</taxon>
        <taxon>Pseudomonadati</taxon>
        <taxon>Pseudomonadota</taxon>
        <taxon>Gammaproteobacteria</taxon>
        <taxon>Alteromonadales</taxon>
        <taxon>Alteromonadaceae</taxon>
        <taxon>Alteromonas/Salinimonas group</taxon>
        <taxon>Alteromonas</taxon>
    </lineage>
</organism>
<dbReference type="GO" id="GO:0043165">
    <property type="term" value="P:Gram-negative-bacterium-type cell outer membrane assembly"/>
    <property type="evidence" value="ECO:0007669"/>
    <property type="project" value="UniProtKB-UniRule"/>
</dbReference>
<keyword evidence="4 6" id="KW-0998">Cell outer membrane</keyword>
<keyword evidence="3 6" id="KW-0564">Palmitate</keyword>
<reference evidence="7 8" key="1">
    <citation type="submission" date="2018-11" db="EMBL/GenBank/DDBJ databases">
        <authorList>
            <person name="Ye M.-Q."/>
            <person name="Du Z.-J."/>
        </authorList>
    </citation>
    <scope>NUCLEOTIDE SEQUENCE [LARGE SCALE GENOMIC DNA]</scope>
    <source>
        <strain evidence="7 8">U0105</strain>
    </source>
</reference>
<comment type="caution">
    <text evidence="7">The sequence shown here is derived from an EMBL/GenBank/DDBJ whole genome shotgun (WGS) entry which is preliminary data.</text>
</comment>
<comment type="subcellular location">
    <subcellularLocation>
        <location evidence="6">Cell outer membrane</location>
        <topology evidence="6">Lipid-anchor</topology>
    </subcellularLocation>
</comment>
<evidence type="ECO:0000256" key="2">
    <source>
        <dbReference type="ARBA" id="ARBA00023136"/>
    </source>
</evidence>
<name>A0A3N5Y8M1_9ALTE</name>
<dbReference type="Gene3D" id="3.30.530.50">
    <property type="match status" value="1"/>
</dbReference>
<dbReference type="InterPro" id="IPR014524">
    <property type="entry name" value="BamC"/>
</dbReference>
<proteinExistence type="inferred from homology"/>
<protein>
    <recommendedName>
        <fullName evidence="6">Outer membrane protein assembly factor BamC</fullName>
    </recommendedName>
</protein>
<accession>A0A3N5Y8M1</accession>
<evidence type="ECO:0000256" key="3">
    <source>
        <dbReference type="ARBA" id="ARBA00023139"/>
    </source>
</evidence>